<accession>A0ABD1Q7A3</accession>
<keyword evidence="2" id="KW-1185">Reference proteome</keyword>
<name>A0ABD1Q7A3_9LAMI</name>
<evidence type="ECO:0000313" key="1">
    <source>
        <dbReference type="EMBL" id="KAL2472065.1"/>
    </source>
</evidence>
<gene>
    <name evidence="1" type="ORF">Adt_40201</name>
</gene>
<dbReference type="EMBL" id="JBFOLK010000012">
    <property type="protein sequence ID" value="KAL2472065.1"/>
    <property type="molecule type" value="Genomic_DNA"/>
</dbReference>
<sequence length="138" mass="14972">MNNINDRNSQDMTALNIAMALPAEMNTEIKNYLCRAGASRASSHLTRIGGNTDCNCHAPGCAQPPGGLKRADTTMTGGNATDHHEKAIYQSSWNSAISPPSKEATYTVIVYSILNVYARIFVHWFFSGQSSNAVPDCF</sequence>
<evidence type="ECO:0000313" key="2">
    <source>
        <dbReference type="Proteomes" id="UP001604336"/>
    </source>
</evidence>
<reference evidence="2" key="1">
    <citation type="submission" date="2024-07" db="EMBL/GenBank/DDBJ databases">
        <title>Two chromosome-level genome assemblies of Korean endemic species Abeliophyllum distichum and Forsythia ovata (Oleaceae).</title>
        <authorList>
            <person name="Jang H."/>
        </authorList>
    </citation>
    <scope>NUCLEOTIDE SEQUENCE [LARGE SCALE GENOMIC DNA]</scope>
</reference>
<dbReference type="AlphaFoldDB" id="A0ABD1Q7A3"/>
<organism evidence="1 2">
    <name type="scientific">Abeliophyllum distichum</name>
    <dbReference type="NCBI Taxonomy" id="126358"/>
    <lineage>
        <taxon>Eukaryota</taxon>
        <taxon>Viridiplantae</taxon>
        <taxon>Streptophyta</taxon>
        <taxon>Embryophyta</taxon>
        <taxon>Tracheophyta</taxon>
        <taxon>Spermatophyta</taxon>
        <taxon>Magnoliopsida</taxon>
        <taxon>eudicotyledons</taxon>
        <taxon>Gunneridae</taxon>
        <taxon>Pentapetalae</taxon>
        <taxon>asterids</taxon>
        <taxon>lamiids</taxon>
        <taxon>Lamiales</taxon>
        <taxon>Oleaceae</taxon>
        <taxon>Forsythieae</taxon>
        <taxon>Abeliophyllum</taxon>
    </lineage>
</organism>
<proteinExistence type="predicted"/>
<dbReference type="Proteomes" id="UP001604336">
    <property type="component" value="Unassembled WGS sequence"/>
</dbReference>
<protein>
    <submittedName>
        <fullName evidence="1">Uncharacterized protein</fullName>
    </submittedName>
</protein>
<comment type="caution">
    <text evidence="1">The sequence shown here is derived from an EMBL/GenBank/DDBJ whole genome shotgun (WGS) entry which is preliminary data.</text>
</comment>